<protein>
    <recommendedName>
        <fullName evidence="4">Lipoprotein</fullName>
    </recommendedName>
</protein>
<accession>A0A4Q9WC34</accession>
<evidence type="ECO:0000256" key="1">
    <source>
        <dbReference type="SAM" id="MobiDB-lite"/>
    </source>
</evidence>
<feature type="compositionally biased region" description="Basic and acidic residues" evidence="1">
    <location>
        <begin position="20"/>
        <end position="55"/>
    </location>
</feature>
<dbReference type="GeneID" id="58090110"/>
<dbReference type="EMBL" id="SCHB01000002">
    <property type="protein sequence ID" value="TBW72903.1"/>
    <property type="molecule type" value="Genomic_DNA"/>
</dbReference>
<name>A0A4Q9WC34_STALU</name>
<comment type="caution">
    <text evidence="2">The sequence shown here is derived from an EMBL/GenBank/DDBJ whole genome shotgun (WGS) entry which is preliminary data.</text>
</comment>
<evidence type="ECO:0008006" key="4">
    <source>
        <dbReference type="Google" id="ProtNLM"/>
    </source>
</evidence>
<feature type="region of interest" description="Disordered" evidence="1">
    <location>
        <begin position="20"/>
        <end position="61"/>
    </location>
</feature>
<dbReference type="PROSITE" id="PS51257">
    <property type="entry name" value="PROKAR_LIPOPROTEIN"/>
    <property type="match status" value="1"/>
</dbReference>
<dbReference type="RefSeq" id="WP_002492677.1">
    <property type="nucleotide sequence ID" value="NZ_AP021848.1"/>
</dbReference>
<reference evidence="2 3" key="1">
    <citation type="journal article" date="2019" name="Sci. Transl. Med.">
        <title>Quorum sensing between bacterial species on the skin protects against epidermal injury in atopic dermatitis.</title>
        <authorList>
            <person name="Williams M.R."/>
        </authorList>
    </citation>
    <scope>NUCLEOTIDE SEQUENCE [LARGE SCALE GENOMIC DNA]</scope>
    <source>
        <strain evidence="2 3">E7</strain>
    </source>
</reference>
<evidence type="ECO:0000313" key="2">
    <source>
        <dbReference type="EMBL" id="TBW72903.1"/>
    </source>
</evidence>
<gene>
    <name evidence="2" type="ORF">EQ812_03415</name>
</gene>
<organism evidence="2 3">
    <name type="scientific">Staphylococcus lugdunensis</name>
    <dbReference type="NCBI Taxonomy" id="28035"/>
    <lineage>
        <taxon>Bacteria</taxon>
        <taxon>Bacillati</taxon>
        <taxon>Bacillota</taxon>
        <taxon>Bacilli</taxon>
        <taxon>Bacillales</taxon>
        <taxon>Staphylococcaceae</taxon>
        <taxon>Staphylococcus</taxon>
    </lineage>
</organism>
<dbReference type="AlphaFoldDB" id="A0A4Q9WC34"/>
<dbReference type="Proteomes" id="UP000293637">
    <property type="component" value="Unassembled WGS sequence"/>
</dbReference>
<evidence type="ECO:0000313" key="3">
    <source>
        <dbReference type="Proteomes" id="UP000293637"/>
    </source>
</evidence>
<proteinExistence type="predicted"/>
<sequence>MKKFFEILLASTLVLGACGHAEKTEKESADKRNDKKEIKDKHRDKDVDKQLDGKKSDKKNK</sequence>